<evidence type="ECO:0000313" key="1">
    <source>
        <dbReference type="EMBL" id="KRG19101.1"/>
    </source>
</evidence>
<comment type="caution">
    <text evidence="1">The sequence shown here is derived from an EMBL/GenBank/DDBJ whole genome shotgun (WGS) entry which is preliminary data.</text>
</comment>
<gene>
    <name evidence="1" type="ORF">CC99x_01098</name>
    <name evidence="2" type="ORF">CC99x_011135</name>
</gene>
<dbReference type="AlphaFoldDB" id="A0A0Q9YF07"/>
<dbReference type="Proteomes" id="UP000051494">
    <property type="component" value="Unassembled WGS sequence"/>
</dbReference>
<dbReference type="RefSeq" id="WP_057624210.1">
    <property type="nucleotide sequence ID" value="NZ_LKHV02000001.1"/>
</dbReference>
<accession>A0A0Q9YF07</accession>
<sequence length="97" mass="9882">MRTLSQMELQSISGGNLDKPLLQSSFSDAATFYGIFSGFTYGLAQGAELFSYTVRGFDVGKLLSQTAGGAAGAAIGGLLASLATHYVIPAATGLIGD</sequence>
<name>A0A0Q9YF07_9GAMM</name>
<keyword evidence="3" id="KW-1185">Reference proteome</keyword>
<reference evidence="2" key="3">
    <citation type="submission" date="2021-06" db="EMBL/GenBank/DDBJ databases">
        <title>Genomic Description and Analysis of Intracellular Bacteria, Candidatus Berkiella cookevillensis and Candidatus Berkiella aquae.</title>
        <authorList>
            <person name="Kidane D.T."/>
            <person name="Mehari Y.T."/>
            <person name="Rice F.C."/>
            <person name="Arivett B.A."/>
            <person name="Farone A.L."/>
            <person name="Berk S.G."/>
            <person name="Farone M.B."/>
        </authorList>
    </citation>
    <scope>NUCLEOTIDE SEQUENCE</scope>
    <source>
        <strain evidence="2">CC99</strain>
    </source>
</reference>
<dbReference type="EMBL" id="LKHV02000001">
    <property type="protein sequence ID" value="MCS5709450.1"/>
    <property type="molecule type" value="Genomic_DNA"/>
</dbReference>
<evidence type="ECO:0000313" key="2">
    <source>
        <dbReference type="EMBL" id="MCS5709450.1"/>
    </source>
</evidence>
<reference evidence="2" key="2">
    <citation type="journal article" date="2016" name="Genome Announc.">
        <title>Draft Genome Sequences of Two Novel Amoeba-Resistant Intranuclear Bacteria, 'Candidatus Berkiella cookevillensis' and 'Candidatus Berkiella aquae'.</title>
        <authorList>
            <person name="Mehari Y.T."/>
            <person name="Arivett B.A."/>
            <person name="Farone A.L."/>
            <person name="Gunderson J.H."/>
            <person name="Farone M.B."/>
        </authorList>
    </citation>
    <scope>NUCLEOTIDE SEQUENCE</scope>
    <source>
        <strain evidence="2">CC99</strain>
    </source>
</reference>
<reference evidence="1" key="1">
    <citation type="submission" date="2015-09" db="EMBL/GenBank/DDBJ databases">
        <title>Draft Genome Sequences of Two Novel Amoeba-resistant Intranuclear Bacteria, Candidatus Berkiella cookevillensis and Candidatus Berkiella aquae.</title>
        <authorList>
            <person name="Mehari Y.T."/>
            <person name="Arivett B.A."/>
            <person name="Farone A.L."/>
            <person name="Gunderson J.H."/>
            <person name="Farone M.B."/>
        </authorList>
    </citation>
    <scope>NUCLEOTIDE SEQUENCE [LARGE SCALE GENOMIC DNA]</scope>
    <source>
        <strain evidence="1">CC99</strain>
    </source>
</reference>
<protein>
    <submittedName>
        <fullName evidence="1">Uncharacterized protein</fullName>
    </submittedName>
</protein>
<evidence type="ECO:0000313" key="3">
    <source>
        <dbReference type="Proteomes" id="UP000051494"/>
    </source>
</evidence>
<proteinExistence type="predicted"/>
<dbReference type="EMBL" id="LKHV01000004">
    <property type="protein sequence ID" value="KRG19101.1"/>
    <property type="molecule type" value="Genomic_DNA"/>
</dbReference>
<organism evidence="1">
    <name type="scientific">Candidatus Berkiella cookevillensis</name>
    <dbReference type="NCBI Taxonomy" id="437022"/>
    <lineage>
        <taxon>Bacteria</taxon>
        <taxon>Pseudomonadati</taxon>
        <taxon>Pseudomonadota</taxon>
        <taxon>Gammaproteobacteria</taxon>
        <taxon>Candidatus Berkiellales</taxon>
        <taxon>Candidatus Berkiellaceae</taxon>
        <taxon>Candidatus Berkiella</taxon>
    </lineage>
</organism>